<gene>
    <name evidence="1" type="ORF">I6N95_25985</name>
</gene>
<comment type="caution">
    <text evidence="1">The sequence shown here is derived from an EMBL/GenBank/DDBJ whole genome shotgun (WGS) entry which is preliminary data.</text>
</comment>
<keyword evidence="2" id="KW-1185">Reference proteome</keyword>
<organism evidence="1 2">
    <name type="scientific">Vagococcus allomyrinae</name>
    <dbReference type="NCBI Taxonomy" id="2794353"/>
    <lineage>
        <taxon>Bacteria</taxon>
        <taxon>Bacillati</taxon>
        <taxon>Bacillota</taxon>
        <taxon>Bacilli</taxon>
        <taxon>Lactobacillales</taxon>
        <taxon>Enterococcaceae</taxon>
        <taxon>Vagococcus</taxon>
    </lineage>
</organism>
<dbReference type="EMBL" id="JAEEGA010000028">
    <property type="protein sequence ID" value="MBP1044463.1"/>
    <property type="molecule type" value="Genomic_DNA"/>
</dbReference>
<sequence length="118" mass="13646">MARTFSRKKLTNTKLLKEYASWIYCENCNETIGYLCYTSYEKVEFDYECSCGNKGDLLIDFSTINQPKHSKNSLKMKGNRLCCPLDDSPLITILDKKIASFSYQIVCNNCEHLYSHNS</sequence>
<name>A0A940PIB5_9ENTE</name>
<evidence type="ECO:0000313" key="1">
    <source>
        <dbReference type="EMBL" id="MBP1044463.1"/>
    </source>
</evidence>
<evidence type="ECO:0000313" key="2">
    <source>
        <dbReference type="Proteomes" id="UP000674938"/>
    </source>
</evidence>
<dbReference type="Proteomes" id="UP000674938">
    <property type="component" value="Unassembled WGS sequence"/>
</dbReference>
<accession>A0A940PIB5</accession>
<dbReference type="RefSeq" id="WP_209532950.1">
    <property type="nucleotide sequence ID" value="NZ_JAEEGA010000028.1"/>
</dbReference>
<dbReference type="AlphaFoldDB" id="A0A940PIB5"/>
<reference evidence="1" key="1">
    <citation type="submission" date="2020-12" db="EMBL/GenBank/DDBJ databases">
        <title>Vagococcus allomyrinae sp. nov. and Enterococcus lavae sp. nov., isolated from the larvae of Allomyrina dichotoma.</title>
        <authorList>
            <person name="Lee S.D."/>
        </authorList>
    </citation>
    <scope>NUCLEOTIDE SEQUENCE</scope>
    <source>
        <strain evidence="1">BWB3-3</strain>
    </source>
</reference>
<protein>
    <submittedName>
        <fullName evidence="1">Uncharacterized protein</fullName>
    </submittedName>
</protein>
<proteinExistence type="predicted"/>